<reference evidence="1" key="2">
    <citation type="submission" date="2015-07" db="EMBL/GenBank/DDBJ databases">
        <authorList>
            <person name="Noorani M."/>
        </authorList>
    </citation>
    <scope>NUCLEOTIDE SEQUENCE</scope>
    <source>
        <strain evidence="1">Yugu1</strain>
    </source>
</reference>
<dbReference type="EMBL" id="CM003536">
    <property type="protein sequence ID" value="RCV40217.1"/>
    <property type="molecule type" value="Genomic_DNA"/>
</dbReference>
<dbReference type="AlphaFoldDB" id="A0A368SCP7"/>
<name>A0A368SCP7_SETIT</name>
<organism evidence="1">
    <name type="scientific">Setaria italica</name>
    <name type="common">Foxtail millet</name>
    <name type="synonym">Panicum italicum</name>
    <dbReference type="NCBI Taxonomy" id="4555"/>
    <lineage>
        <taxon>Eukaryota</taxon>
        <taxon>Viridiplantae</taxon>
        <taxon>Streptophyta</taxon>
        <taxon>Embryophyta</taxon>
        <taxon>Tracheophyta</taxon>
        <taxon>Spermatophyta</taxon>
        <taxon>Magnoliopsida</taxon>
        <taxon>Liliopsida</taxon>
        <taxon>Poales</taxon>
        <taxon>Poaceae</taxon>
        <taxon>PACMAD clade</taxon>
        <taxon>Panicoideae</taxon>
        <taxon>Panicodae</taxon>
        <taxon>Paniceae</taxon>
        <taxon>Cenchrinae</taxon>
        <taxon>Setaria</taxon>
    </lineage>
</organism>
<evidence type="ECO:0000313" key="1">
    <source>
        <dbReference type="EMBL" id="RCV40217.1"/>
    </source>
</evidence>
<gene>
    <name evidence="1" type="ORF">SETIT_9G034800v2</name>
</gene>
<proteinExistence type="predicted"/>
<sequence>MLPLQFPLRGSDLAARCNLQQGLRRLYGCTLWREWWFHTSVITSPYESRSEGPSVQVVPRVRFATPKSSSTIVSSSENKKTIARLICVKRGACVRGNCSSVAIAVVDNRARIGGPELDHPAHPHQLLFRLSHHLSPHRRLTCQGPKKRVWK</sequence>
<reference evidence="1" key="1">
    <citation type="journal article" date="2012" name="Nat. Biotechnol.">
        <title>Reference genome sequence of the model plant Setaria.</title>
        <authorList>
            <person name="Bennetzen J.L."/>
            <person name="Schmutz J."/>
            <person name="Wang H."/>
            <person name="Percifield R."/>
            <person name="Hawkins J."/>
            <person name="Pontaroli A.C."/>
            <person name="Estep M."/>
            <person name="Feng L."/>
            <person name="Vaughn J.N."/>
            <person name="Grimwood J."/>
            <person name="Jenkins J."/>
            <person name="Barry K."/>
            <person name="Lindquist E."/>
            <person name="Hellsten U."/>
            <person name="Deshpande S."/>
            <person name="Wang X."/>
            <person name="Wu X."/>
            <person name="Mitros T."/>
            <person name="Triplett J."/>
            <person name="Yang X."/>
            <person name="Ye C.Y."/>
            <person name="Mauro-Herrera M."/>
            <person name="Wang L."/>
            <person name="Li P."/>
            <person name="Sharma M."/>
            <person name="Sharma R."/>
            <person name="Ronald P.C."/>
            <person name="Panaud O."/>
            <person name="Kellogg E.A."/>
            <person name="Brutnell T.P."/>
            <person name="Doust A.N."/>
            <person name="Tuskan G.A."/>
            <person name="Rokhsar D."/>
            <person name="Devos K.M."/>
        </authorList>
    </citation>
    <scope>NUCLEOTIDE SEQUENCE [LARGE SCALE GENOMIC DNA]</scope>
    <source>
        <strain evidence="1">Yugu1</strain>
    </source>
</reference>
<accession>A0A368SCP7</accession>
<protein>
    <submittedName>
        <fullName evidence="1">Uncharacterized protein</fullName>
    </submittedName>
</protein>